<dbReference type="Proteomes" id="UP001207930">
    <property type="component" value="Unassembled WGS sequence"/>
</dbReference>
<evidence type="ECO:0000313" key="1">
    <source>
        <dbReference type="EMBL" id="MCW1885611.1"/>
    </source>
</evidence>
<sequence>MKTQRTILSPSEFSWFQLCEKTLYDWQIECLEAIGLQEHGGPPVAIAAANGSGKTAKVVASAICWFLSRYPRGQVVVTSGSFRQVEKQLWPALRVHQRKFPGWNFLTTEIKTPEGGFAIGFSTDDAGRAEGWHPKINRQTDPVFIIVDEAKTVPDSVFEAFDRCTRVFQLWVSSPGKPWGQFYEAFHAMRKHFWVRKVRSDECPHIDPAKRKRDLEKYGPDHPVYRSMHDAEFTEDAERLVLSPDLLTKALDGQPVPHEDGEVVAFCDFAAGRDENVLAVRRGNTVRIVKAWVEKNTMQAAREFVQLFRLNALHPGQVWGDADGLGTAMIDAIEEEGFYMKRFHGGQGASDPDEYSNLIGEVWHVGCREIERGRINLGVIDPDTFKQLTTRKSEWAENGKLRVESKDRMRAEGRKSPDRGDAILGAIVCGARLSGVVTGQAVDSSEVEDSNFASSHVGGW</sequence>
<reference evidence="1 2" key="1">
    <citation type="submission" date="2022-10" db="EMBL/GenBank/DDBJ databases">
        <title>Luteolibacter flavescens strain MCCC 1K03193, whole genome shotgun sequencing project.</title>
        <authorList>
            <person name="Zhao G."/>
            <person name="Shen L."/>
        </authorList>
    </citation>
    <scope>NUCLEOTIDE SEQUENCE [LARGE SCALE GENOMIC DNA]</scope>
    <source>
        <strain evidence="1 2">MCCC 1K03193</strain>
    </source>
</reference>
<organism evidence="1 2">
    <name type="scientific">Luteolibacter flavescens</name>
    <dbReference type="NCBI Taxonomy" id="1859460"/>
    <lineage>
        <taxon>Bacteria</taxon>
        <taxon>Pseudomonadati</taxon>
        <taxon>Verrucomicrobiota</taxon>
        <taxon>Verrucomicrobiia</taxon>
        <taxon>Verrucomicrobiales</taxon>
        <taxon>Verrucomicrobiaceae</taxon>
        <taxon>Luteolibacter</taxon>
    </lineage>
</organism>
<protein>
    <recommendedName>
        <fullName evidence="3">Terminase</fullName>
    </recommendedName>
</protein>
<evidence type="ECO:0000313" key="2">
    <source>
        <dbReference type="Proteomes" id="UP001207930"/>
    </source>
</evidence>
<gene>
    <name evidence="1" type="ORF">OKA04_12805</name>
</gene>
<dbReference type="EMBL" id="JAPDDS010000006">
    <property type="protein sequence ID" value="MCW1885611.1"/>
    <property type="molecule type" value="Genomic_DNA"/>
</dbReference>
<dbReference type="Gene3D" id="3.30.420.240">
    <property type="match status" value="1"/>
</dbReference>
<name>A0ABT3FPV6_9BACT</name>
<evidence type="ECO:0008006" key="3">
    <source>
        <dbReference type="Google" id="ProtNLM"/>
    </source>
</evidence>
<keyword evidence="2" id="KW-1185">Reference proteome</keyword>
<dbReference type="Gene3D" id="3.40.50.300">
    <property type="entry name" value="P-loop containing nucleotide triphosphate hydrolases"/>
    <property type="match status" value="1"/>
</dbReference>
<dbReference type="InterPro" id="IPR027417">
    <property type="entry name" value="P-loop_NTPase"/>
</dbReference>
<proteinExistence type="predicted"/>
<comment type="caution">
    <text evidence="1">The sequence shown here is derived from an EMBL/GenBank/DDBJ whole genome shotgun (WGS) entry which is preliminary data.</text>
</comment>
<dbReference type="SUPFAM" id="SSF52540">
    <property type="entry name" value="P-loop containing nucleoside triphosphate hydrolases"/>
    <property type="match status" value="1"/>
</dbReference>
<dbReference type="RefSeq" id="WP_264501566.1">
    <property type="nucleotide sequence ID" value="NZ_JAPDDS010000006.1"/>
</dbReference>
<accession>A0ABT3FPV6</accession>